<keyword evidence="3" id="KW-1185">Reference proteome</keyword>
<evidence type="ECO:0000256" key="1">
    <source>
        <dbReference type="SAM" id="MobiDB-lite"/>
    </source>
</evidence>
<feature type="region of interest" description="Disordered" evidence="1">
    <location>
        <begin position="88"/>
        <end position="142"/>
    </location>
</feature>
<evidence type="ECO:0000313" key="3">
    <source>
        <dbReference type="Proteomes" id="UP000837857"/>
    </source>
</evidence>
<organism evidence="2 3">
    <name type="scientific">Iphiclides podalirius</name>
    <name type="common">scarce swallowtail</name>
    <dbReference type="NCBI Taxonomy" id="110791"/>
    <lineage>
        <taxon>Eukaryota</taxon>
        <taxon>Metazoa</taxon>
        <taxon>Ecdysozoa</taxon>
        <taxon>Arthropoda</taxon>
        <taxon>Hexapoda</taxon>
        <taxon>Insecta</taxon>
        <taxon>Pterygota</taxon>
        <taxon>Neoptera</taxon>
        <taxon>Endopterygota</taxon>
        <taxon>Lepidoptera</taxon>
        <taxon>Glossata</taxon>
        <taxon>Ditrysia</taxon>
        <taxon>Papilionoidea</taxon>
        <taxon>Papilionidae</taxon>
        <taxon>Papilioninae</taxon>
        <taxon>Iphiclides</taxon>
    </lineage>
</organism>
<proteinExistence type="predicted"/>
<feature type="non-terminal residue" evidence="2">
    <location>
        <position position="142"/>
    </location>
</feature>
<gene>
    <name evidence="2" type="ORF">IPOD504_LOCUS13379</name>
</gene>
<dbReference type="EMBL" id="OW152816">
    <property type="protein sequence ID" value="CAH2066327.1"/>
    <property type="molecule type" value="Genomic_DNA"/>
</dbReference>
<feature type="compositionally biased region" description="Basic and acidic residues" evidence="1">
    <location>
        <begin position="114"/>
        <end position="125"/>
    </location>
</feature>
<protein>
    <submittedName>
        <fullName evidence="2">Uncharacterized protein</fullName>
    </submittedName>
</protein>
<evidence type="ECO:0000313" key="2">
    <source>
        <dbReference type="EMBL" id="CAH2066327.1"/>
    </source>
</evidence>
<reference evidence="2" key="1">
    <citation type="submission" date="2022-03" db="EMBL/GenBank/DDBJ databases">
        <authorList>
            <person name="Martin H S."/>
        </authorList>
    </citation>
    <scope>NUCLEOTIDE SEQUENCE</scope>
</reference>
<sequence length="142" mass="15166">MRQLVKERRLTFAPFPARLIELQLALFAKDFDADPFALSACRAVPLSGAAAHSTSTFLWIMTVKRHGDTIGEAGGEGQRLCSSSTLLRGERASGARGDRVGGIIAPEEAPYPAPDKRSASSDFRLRRTAPTKPNAGPGALDC</sequence>
<dbReference type="Proteomes" id="UP000837857">
    <property type="component" value="Chromosome 4"/>
</dbReference>
<feature type="compositionally biased region" description="Basic and acidic residues" evidence="1">
    <location>
        <begin position="88"/>
        <end position="99"/>
    </location>
</feature>
<name>A0ABN8J0D9_9NEOP</name>
<accession>A0ABN8J0D9</accession>